<organism evidence="2">
    <name type="scientific">Dyadobacter sp. 676</name>
    <dbReference type="NCBI Taxonomy" id="3088362"/>
    <lineage>
        <taxon>Bacteria</taxon>
        <taxon>Pseudomonadati</taxon>
        <taxon>Bacteroidota</taxon>
        <taxon>Cytophagia</taxon>
        <taxon>Cytophagales</taxon>
        <taxon>Spirosomataceae</taxon>
        <taxon>Dyadobacter</taxon>
    </lineage>
</organism>
<dbReference type="Pfam" id="PF01527">
    <property type="entry name" value="HTH_Tnp_1"/>
    <property type="match status" value="1"/>
</dbReference>
<feature type="coiled-coil region" evidence="1">
    <location>
        <begin position="68"/>
        <end position="95"/>
    </location>
</feature>
<gene>
    <name evidence="2" type="ORF">ABV298_16440</name>
</gene>
<sequence length="103" mass="11832">MKDPKTVKTRRSYDLDFKQEVTRMLTSGRSAKEISESFGIAENLLYRWKRMATMKTKTKDGQKEDSAAGKLSAENARLRAENERLKTDREILKKALGLFSKSD</sequence>
<dbReference type="GO" id="GO:0006313">
    <property type="term" value="P:DNA transposition"/>
    <property type="evidence" value="ECO:0007669"/>
    <property type="project" value="InterPro"/>
</dbReference>
<dbReference type="GO" id="GO:0004803">
    <property type="term" value="F:transposase activity"/>
    <property type="evidence" value="ECO:0007669"/>
    <property type="project" value="InterPro"/>
</dbReference>
<dbReference type="EMBL" id="CP159289">
    <property type="protein sequence ID" value="XCH21952.1"/>
    <property type="molecule type" value="Genomic_DNA"/>
</dbReference>
<dbReference type="InterPro" id="IPR002514">
    <property type="entry name" value="Transposase_8"/>
</dbReference>
<protein>
    <submittedName>
        <fullName evidence="2">Transposase</fullName>
    </submittedName>
</protein>
<keyword evidence="1" id="KW-0175">Coiled coil</keyword>
<name>A0AAU8FBM7_9BACT</name>
<evidence type="ECO:0000313" key="2">
    <source>
        <dbReference type="EMBL" id="XCH21952.1"/>
    </source>
</evidence>
<dbReference type="RefSeq" id="WP_353717286.1">
    <property type="nucleotide sequence ID" value="NZ_CP159289.1"/>
</dbReference>
<reference evidence="2" key="1">
    <citation type="submission" date="2024-06" db="EMBL/GenBank/DDBJ databases">
        <title>Sequencing and assembly of the genome of Dyadobacter sp. strain 676, a symbiont of Cyamopsis tetragonoloba.</title>
        <authorList>
            <person name="Guro P."/>
            <person name="Sazanova A."/>
            <person name="Kuznetsova I."/>
            <person name="Belimov A."/>
            <person name="Safronova V."/>
        </authorList>
    </citation>
    <scope>NUCLEOTIDE SEQUENCE</scope>
    <source>
        <strain evidence="2">676</strain>
    </source>
</reference>
<evidence type="ECO:0000256" key="1">
    <source>
        <dbReference type="SAM" id="Coils"/>
    </source>
</evidence>
<accession>A0AAU8FBM7</accession>
<dbReference type="AlphaFoldDB" id="A0AAU8FBM7"/>
<dbReference type="GO" id="GO:0003677">
    <property type="term" value="F:DNA binding"/>
    <property type="evidence" value="ECO:0007669"/>
    <property type="project" value="InterPro"/>
</dbReference>
<proteinExistence type="predicted"/>
<dbReference type="SUPFAM" id="SSF46689">
    <property type="entry name" value="Homeodomain-like"/>
    <property type="match status" value="1"/>
</dbReference>
<dbReference type="Gene3D" id="1.10.10.60">
    <property type="entry name" value="Homeodomain-like"/>
    <property type="match status" value="1"/>
</dbReference>
<dbReference type="InterPro" id="IPR009057">
    <property type="entry name" value="Homeodomain-like_sf"/>
</dbReference>